<accession>A0ABP7V4R1</accession>
<keyword evidence="1" id="KW-1133">Transmembrane helix</keyword>
<dbReference type="EMBL" id="BAABCS010000031">
    <property type="protein sequence ID" value="GAA4059074.1"/>
    <property type="molecule type" value="Genomic_DNA"/>
</dbReference>
<protein>
    <recommendedName>
        <fullName evidence="4">DUF4352 domain-containing protein</fullName>
    </recommendedName>
</protein>
<comment type="caution">
    <text evidence="2">The sequence shown here is derived from an EMBL/GenBank/DDBJ whole genome shotgun (WGS) entry which is preliminary data.</text>
</comment>
<evidence type="ECO:0000313" key="3">
    <source>
        <dbReference type="Proteomes" id="UP001500426"/>
    </source>
</evidence>
<organism evidence="2 3">
    <name type="scientific">Flavobacterium chungnamense</name>
    <dbReference type="NCBI Taxonomy" id="706182"/>
    <lineage>
        <taxon>Bacteria</taxon>
        <taxon>Pseudomonadati</taxon>
        <taxon>Bacteroidota</taxon>
        <taxon>Flavobacteriia</taxon>
        <taxon>Flavobacteriales</taxon>
        <taxon>Flavobacteriaceae</taxon>
        <taxon>Flavobacterium</taxon>
    </lineage>
</organism>
<keyword evidence="1" id="KW-0472">Membrane</keyword>
<name>A0ABP7V4R1_9FLAO</name>
<dbReference type="RefSeq" id="WP_345095594.1">
    <property type="nucleotide sequence ID" value="NZ_BAABCS010000031.1"/>
</dbReference>
<keyword evidence="3" id="KW-1185">Reference proteome</keyword>
<sequence length="173" mass="20038">MIEYINDNEGSWGTLKIILGIISGIFISTIGFLFTHRFNWRNYLTQEFKVFLKIDAKQLSGEGLVEKIVFNFEINCTNSDEMSINYIYFKIPENIKGNVPSNPTLGEGIYGKTGRFYVQNEKMNFKHNFCGKYILKDKIILNEIKNKNVNYVSFIINTNKYGDIESNELKIST</sequence>
<evidence type="ECO:0008006" key="4">
    <source>
        <dbReference type="Google" id="ProtNLM"/>
    </source>
</evidence>
<evidence type="ECO:0000313" key="2">
    <source>
        <dbReference type="EMBL" id="GAA4059074.1"/>
    </source>
</evidence>
<feature type="transmembrane region" description="Helical" evidence="1">
    <location>
        <begin position="12"/>
        <end position="34"/>
    </location>
</feature>
<dbReference type="Proteomes" id="UP001500426">
    <property type="component" value="Unassembled WGS sequence"/>
</dbReference>
<keyword evidence="1" id="KW-0812">Transmembrane</keyword>
<evidence type="ECO:0000256" key="1">
    <source>
        <dbReference type="SAM" id="Phobius"/>
    </source>
</evidence>
<proteinExistence type="predicted"/>
<reference evidence="3" key="1">
    <citation type="journal article" date="2019" name="Int. J. Syst. Evol. Microbiol.">
        <title>The Global Catalogue of Microorganisms (GCM) 10K type strain sequencing project: providing services to taxonomists for standard genome sequencing and annotation.</title>
        <authorList>
            <consortium name="The Broad Institute Genomics Platform"/>
            <consortium name="The Broad Institute Genome Sequencing Center for Infectious Disease"/>
            <person name="Wu L."/>
            <person name="Ma J."/>
        </authorList>
    </citation>
    <scope>NUCLEOTIDE SEQUENCE [LARGE SCALE GENOMIC DNA]</scope>
    <source>
        <strain evidence="3">JCM 17068</strain>
    </source>
</reference>
<gene>
    <name evidence="2" type="ORF">GCM10022388_27220</name>
</gene>